<dbReference type="PANTHER" id="PTHR15565:SF0">
    <property type="entry name" value="PROTEIN AATF"/>
    <property type="match status" value="1"/>
</dbReference>
<protein>
    <recommendedName>
        <fullName evidence="2">AATF leucine zipper-containing domain-containing protein</fullName>
    </recommendedName>
</protein>
<organism evidence="3 4">
    <name type="scientific">Balaenoptera physalus</name>
    <name type="common">Fin whale</name>
    <name type="synonym">Balaena physalus</name>
    <dbReference type="NCBI Taxonomy" id="9770"/>
    <lineage>
        <taxon>Eukaryota</taxon>
        <taxon>Metazoa</taxon>
        <taxon>Chordata</taxon>
        <taxon>Craniata</taxon>
        <taxon>Vertebrata</taxon>
        <taxon>Euteleostomi</taxon>
        <taxon>Mammalia</taxon>
        <taxon>Eutheria</taxon>
        <taxon>Laurasiatheria</taxon>
        <taxon>Artiodactyla</taxon>
        <taxon>Whippomorpha</taxon>
        <taxon>Cetacea</taxon>
        <taxon>Mysticeti</taxon>
        <taxon>Balaenopteridae</taxon>
        <taxon>Balaenoptera</taxon>
    </lineage>
</organism>
<evidence type="ECO:0000313" key="3">
    <source>
        <dbReference type="EMBL" id="KAB0396116.1"/>
    </source>
</evidence>
<feature type="non-terminal residue" evidence="3">
    <location>
        <position position="1"/>
    </location>
</feature>
<feature type="domain" description="AATF leucine zipper-containing" evidence="2">
    <location>
        <begin position="1"/>
        <end position="97"/>
    </location>
</feature>
<dbReference type="PANTHER" id="PTHR15565">
    <property type="entry name" value="AATF PROTEIN APOPTOSIS ANTAGONIZING TRANSCRIPTION FACTOR"/>
    <property type="match status" value="1"/>
</dbReference>
<dbReference type="GO" id="GO:0005730">
    <property type="term" value="C:nucleolus"/>
    <property type="evidence" value="ECO:0007669"/>
    <property type="project" value="TreeGrafter"/>
</dbReference>
<name>A0A643C799_BALPH</name>
<gene>
    <name evidence="3" type="ORF">E2I00_004584</name>
</gene>
<evidence type="ECO:0000313" key="4">
    <source>
        <dbReference type="Proteomes" id="UP000437017"/>
    </source>
</evidence>
<dbReference type="InterPro" id="IPR025160">
    <property type="entry name" value="AATF"/>
</dbReference>
<feature type="region of interest" description="Disordered" evidence="1">
    <location>
        <begin position="29"/>
        <end position="67"/>
    </location>
</feature>
<dbReference type="EMBL" id="SGJD01002269">
    <property type="protein sequence ID" value="KAB0396116.1"/>
    <property type="molecule type" value="Genomic_DNA"/>
</dbReference>
<comment type="caution">
    <text evidence="3">The sequence shown here is derived from an EMBL/GenBank/DDBJ whole genome shotgun (WGS) entry which is preliminary data.</text>
</comment>
<dbReference type="GO" id="GO:0006357">
    <property type="term" value="P:regulation of transcription by RNA polymerase II"/>
    <property type="evidence" value="ECO:0007669"/>
    <property type="project" value="TreeGrafter"/>
</dbReference>
<evidence type="ECO:0000259" key="2">
    <source>
        <dbReference type="Pfam" id="PF13339"/>
    </source>
</evidence>
<sequence>HKALKALLRSLVDLQEELLFQYPDTRSLVDGTKPKAESEEEISSEDEELVAEKKQQQQRRAPAKRKLETEDYPSFIAKRFADFTVYRNRTLQKWHDKTKLASGKLGKASVCTRVCKADHGNLKQL</sequence>
<proteinExistence type="predicted"/>
<dbReference type="OrthoDB" id="5783963at2759"/>
<dbReference type="AlphaFoldDB" id="A0A643C799"/>
<reference evidence="3 4" key="1">
    <citation type="journal article" date="2019" name="PLoS ONE">
        <title>Genomic analyses reveal an absence of contemporary introgressive admixture between fin whales and blue whales, despite known hybrids.</title>
        <authorList>
            <person name="Westbury M.V."/>
            <person name="Petersen B."/>
            <person name="Lorenzen E.D."/>
        </authorList>
    </citation>
    <scope>NUCLEOTIDE SEQUENCE [LARGE SCALE GENOMIC DNA]</scope>
    <source>
        <strain evidence="3">FinWhale-01</strain>
    </source>
</reference>
<accession>A0A643C799</accession>
<evidence type="ECO:0000256" key="1">
    <source>
        <dbReference type="SAM" id="MobiDB-lite"/>
    </source>
</evidence>
<feature type="compositionally biased region" description="Acidic residues" evidence="1">
    <location>
        <begin position="38"/>
        <end position="49"/>
    </location>
</feature>
<dbReference type="Proteomes" id="UP000437017">
    <property type="component" value="Unassembled WGS sequence"/>
</dbReference>
<dbReference type="InterPro" id="IPR039223">
    <property type="entry name" value="AATF/Bfr2"/>
</dbReference>
<dbReference type="Pfam" id="PF13339">
    <property type="entry name" value="AATF-Che1"/>
    <property type="match status" value="1"/>
</dbReference>
<keyword evidence="4" id="KW-1185">Reference proteome</keyword>